<evidence type="ECO:0000256" key="1">
    <source>
        <dbReference type="ARBA" id="ARBA00004477"/>
    </source>
</evidence>
<sequence length="382" mass="43752">MRKPSLIHFLLAFCVRIGCFFLSSYIEGDLLEFVSPVHANRLIREGAYLSKQGINPYSVNYVHSHPMVMFLSEFLPNLPLFHLAFTIFCELLSYLALSQISTLLSKRCSSREKKEVQKENTNIFSKGCHIIPLYVFLFVPFHWFFAAARSFYPLLLLLQIFSVFFAVSGKHMLTLLFLALMVSIDIYQILLVVPTLFLLQHFQKRMSKPKSKQNSHSQSMNLSRTLLDLLLFLVLYGFILVGGYLGLRSLSQSGIQSPELTASSPISLLNTQGFFKSFAHSCIQYPILGKDSRVSSSFLWYFRSQVGYEEHFLVYIIQLLPFAFTTVLLLRFSYLPLELYICIYGLLVYFSTNSSIAELGLFFTMTPINQLELADSDCTSYP</sequence>
<evidence type="ECO:0000256" key="4">
    <source>
        <dbReference type="ARBA" id="ARBA00022502"/>
    </source>
</evidence>
<dbReference type="PANTHER" id="PTHR13121:SF0">
    <property type="entry name" value="PHOSPHATIDYLINOSITOL GLYCAN ANCHOR BIOSYNTHESIS CLASS U PROTEIN"/>
    <property type="match status" value="1"/>
</dbReference>
<dbReference type="InterPro" id="IPR009600">
    <property type="entry name" value="PIG-U"/>
</dbReference>
<dbReference type="Proteomes" id="UP001281761">
    <property type="component" value="Unassembled WGS sequence"/>
</dbReference>
<dbReference type="EMBL" id="JARBJD010000002">
    <property type="protein sequence ID" value="KAK2964690.1"/>
    <property type="molecule type" value="Genomic_DNA"/>
</dbReference>
<gene>
    <name evidence="10" type="ORF">BLNAU_607</name>
</gene>
<keyword evidence="4" id="KW-0337">GPI-anchor biosynthesis</keyword>
<comment type="subcellular location">
    <subcellularLocation>
        <location evidence="1">Endoplasmic reticulum membrane</location>
        <topology evidence="1">Multi-pass membrane protein</topology>
    </subcellularLocation>
</comment>
<name>A0ABQ9YLQ7_9EUKA</name>
<proteinExistence type="inferred from homology"/>
<comment type="caution">
    <text evidence="10">The sequence shown here is derived from an EMBL/GenBank/DDBJ whole genome shotgun (WGS) entry which is preliminary data.</text>
</comment>
<evidence type="ECO:0000313" key="11">
    <source>
        <dbReference type="Proteomes" id="UP001281761"/>
    </source>
</evidence>
<keyword evidence="11" id="KW-1185">Reference proteome</keyword>
<evidence type="ECO:0000256" key="5">
    <source>
        <dbReference type="ARBA" id="ARBA00022692"/>
    </source>
</evidence>
<reference evidence="10 11" key="1">
    <citation type="journal article" date="2022" name="bioRxiv">
        <title>Genomics of Preaxostyla Flagellates Illuminates Evolutionary Transitions and the Path Towards Mitochondrial Loss.</title>
        <authorList>
            <person name="Novak L.V.F."/>
            <person name="Treitli S.C."/>
            <person name="Pyrih J."/>
            <person name="Halakuc P."/>
            <person name="Pipaliya S.V."/>
            <person name="Vacek V."/>
            <person name="Brzon O."/>
            <person name="Soukal P."/>
            <person name="Eme L."/>
            <person name="Dacks J.B."/>
            <person name="Karnkowska A."/>
            <person name="Elias M."/>
            <person name="Hampl V."/>
        </authorList>
    </citation>
    <scope>NUCLEOTIDE SEQUENCE [LARGE SCALE GENOMIC DNA]</scope>
    <source>
        <strain evidence="10">NAU3</strain>
        <tissue evidence="10">Gut</tissue>
    </source>
</reference>
<organism evidence="10 11">
    <name type="scientific">Blattamonas nauphoetae</name>
    <dbReference type="NCBI Taxonomy" id="2049346"/>
    <lineage>
        <taxon>Eukaryota</taxon>
        <taxon>Metamonada</taxon>
        <taxon>Preaxostyla</taxon>
        <taxon>Oxymonadida</taxon>
        <taxon>Blattamonas</taxon>
    </lineage>
</organism>
<feature type="transmembrane region" description="Helical" evidence="9">
    <location>
        <begin position="124"/>
        <end position="145"/>
    </location>
</feature>
<feature type="transmembrane region" description="Helical" evidence="9">
    <location>
        <begin position="312"/>
        <end position="332"/>
    </location>
</feature>
<dbReference type="PANTHER" id="PTHR13121">
    <property type="entry name" value="GPI TRANSAMIDASE COMPONENT PIG-U"/>
    <property type="match status" value="1"/>
</dbReference>
<feature type="transmembrane region" description="Helical" evidence="9">
    <location>
        <begin position="229"/>
        <end position="247"/>
    </location>
</feature>
<dbReference type="Pfam" id="PF06728">
    <property type="entry name" value="PIG-U"/>
    <property type="match status" value="1"/>
</dbReference>
<feature type="transmembrane region" description="Helical" evidence="9">
    <location>
        <begin position="338"/>
        <end position="363"/>
    </location>
</feature>
<keyword evidence="6" id="KW-0256">Endoplasmic reticulum</keyword>
<keyword evidence="8 9" id="KW-0472">Membrane</keyword>
<comment type="similarity">
    <text evidence="3">Belongs to the PIGU family.</text>
</comment>
<feature type="transmembrane region" description="Helical" evidence="9">
    <location>
        <begin position="175"/>
        <end position="199"/>
    </location>
</feature>
<keyword evidence="7 9" id="KW-1133">Transmembrane helix</keyword>
<evidence type="ECO:0000313" key="10">
    <source>
        <dbReference type="EMBL" id="KAK2964690.1"/>
    </source>
</evidence>
<feature type="transmembrane region" description="Helical" evidence="9">
    <location>
        <begin position="7"/>
        <end position="26"/>
    </location>
</feature>
<evidence type="ECO:0000256" key="8">
    <source>
        <dbReference type="ARBA" id="ARBA00023136"/>
    </source>
</evidence>
<protein>
    <submittedName>
        <fullName evidence="10">GPI transamidase subunit PIG-U</fullName>
    </submittedName>
</protein>
<evidence type="ECO:0000256" key="6">
    <source>
        <dbReference type="ARBA" id="ARBA00022824"/>
    </source>
</evidence>
<accession>A0ABQ9YLQ7</accession>
<evidence type="ECO:0000256" key="7">
    <source>
        <dbReference type="ARBA" id="ARBA00022989"/>
    </source>
</evidence>
<feature type="transmembrane region" description="Helical" evidence="9">
    <location>
        <begin position="80"/>
        <end position="104"/>
    </location>
</feature>
<keyword evidence="5 9" id="KW-0812">Transmembrane</keyword>
<evidence type="ECO:0000256" key="2">
    <source>
        <dbReference type="ARBA" id="ARBA00004687"/>
    </source>
</evidence>
<evidence type="ECO:0000256" key="3">
    <source>
        <dbReference type="ARBA" id="ARBA00010026"/>
    </source>
</evidence>
<evidence type="ECO:0000256" key="9">
    <source>
        <dbReference type="SAM" id="Phobius"/>
    </source>
</evidence>
<feature type="transmembrane region" description="Helical" evidence="9">
    <location>
        <begin position="151"/>
        <end position="168"/>
    </location>
</feature>
<comment type="pathway">
    <text evidence="2">Glycolipid biosynthesis; glycosylphosphatidylinositol-anchor biosynthesis.</text>
</comment>